<dbReference type="GO" id="GO:0070566">
    <property type="term" value="F:adenylyltransferase activity"/>
    <property type="evidence" value="ECO:0007669"/>
    <property type="project" value="InterPro"/>
</dbReference>
<proteinExistence type="predicted"/>
<protein>
    <submittedName>
        <fullName evidence="5">Streptomycin 3-adenylyltransferase</fullName>
    </submittedName>
</protein>
<accession>A0A239I7W0</accession>
<evidence type="ECO:0000313" key="5">
    <source>
        <dbReference type="EMBL" id="SNS89143.1"/>
    </source>
</evidence>
<evidence type="ECO:0000256" key="2">
    <source>
        <dbReference type="ARBA" id="ARBA00023251"/>
    </source>
</evidence>
<dbReference type="CDD" id="cd05403">
    <property type="entry name" value="NT_KNTase_like"/>
    <property type="match status" value="1"/>
</dbReference>
<dbReference type="AlphaFoldDB" id="A0A239I7W0"/>
<dbReference type="Pfam" id="PF13427">
    <property type="entry name" value="AadA_C"/>
    <property type="match status" value="1"/>
</dbReference>
<evidence type="ECO:0000313" key="6">
    <source>
        <dbReference type="Proteomes" id="UP000198362"/>
    </source>
</evidence>
<keyword evidence="6" id="KW-1185">Reference proteome</keyword>
<feature type="domain" description="Adenylyltransferase AadA C-terminal" evidence="4">
    <location>
        <begin position="145"/>
        <end position="240"/>
    </location>
</feature>
<evidence type="ECO:0000256" key="1">
    <source>
        <dbReference type="ARBA" id="ARBA00022679"/>
    </source>
</evidence>
<evidence type="ECO:0000256" key="3">
    <source>
        <dbReference type="ARBA" id="ARBA00047831"/>
    </source>
</evidence>
<dbReference type="OrthoDB" id="7058480at2"/>
<dbReference type="InterPro" id="IPR024172">
    <property type="entry name" value="AadA/Aad9"/>
</dbReference>
<dbReference type="GO" id="GO:0046677">
    <property type="term" value="P:response to antibiotic"/>
    <property type="evidence" value="ECO:0007669"/>
    <property type="project" value="UniProtKB-KW"/>
</dbReference>
<sequence length="256" mass="27252">MITDVDQIERVVQLVTEVVQGDLLGAYLHGSSVMGGLRPASDVDVLAVTRRSLDADQRAALVAGLLPISGAAVGARPVELTVVVQAAVRPWRYPPVGDFLYGEWLRAEYRAGLVPAPAPMPGLVLEIAVALAGDRPLVGPPPAALLDPAPTDLLERASVDGIPGLVADLRHDTRNVLLTFARIWTTLSTGAVVPKETAADYVLARLAPKHRPVLKHARDLYLTTAYADETWSEELAAQVGPHVDAVLTQIRALRAG</sequence>
<dbReference type="EMBL" id="FZPH01000002">
    <property type="protein sequence ID" value="SNS89143.1"/>
    <property type="molecule type" value="Genomic_DNA"/>
</dbReference>
<comment type="catalytic activity">
    <reaction evidence="3">
        <text>spectinomycin + ATP = 9-O-adenylylspectinomycin + diphosphate</text>
        <dbReference type="Rhea" id="RHEA:63228"/>
        <dbReference type="ChEBI" id="CHEBI:30616"/>
        <dbReference type="ChEBI" id="CHEBI:33019"/>
        <dbReference type="ChEBI" id="CHEBI:146260"/>
        <dbReference type="ChEBI" id="CHEBI:146261"/>
    </reaction>
</comment>
<dbReference type="Proteomes" id="UP000198362">
    <property type="component" value="Unassembled WGS sequence"/>
</dbReference>
<evidence type="ECO:0000259" key="4">
    <source>
        <dbReference type="Pfam" id="PF13427"/>
    </source>
</evidence>
<dbReference type="InterPro" id="IPR043519">
    <property type="entry name" value="NT_sf"/>
</dbReference>
<organism evidence="5 6">
    <name type="scientific">Asanoa hainanensis</name>
    <dbReference type="NCBI Taxonomy" id="560556"/>
    <lineage>
        <taxon>Bacteria</taxon>
        <taxon>Bacillati</taxon>
        <taxon>Actinomycetota</taxon>
        <taxon>Actinomycetes</taxon>
        <taxon>Micromonosporales</taxon>
        <taxon>Micromonosporaceae</taxon>
        <taxon>Asanoa</taxon>
    </lineage>
</organism>
<name>A0A239I7W0_9ACTN</name>
<reference evidence="5 6" key="1">
    <citation type="submission" date="2017-06" db="EMBL/GenBank/DDBJ databases">
        <authorList>
            <person name="Kim H.J."/>
            <person name="Triplett B.A."/>
        </authorList>
    </citation>
    <scope>NUCLEOTIDE SEQUENCE [LARGE SCALE GENOMIC DNA]</scope>
    <source>
        <strain evidence="5 6">CGMCC 4.5593</strain>
    </source>
</reference>
<keyword evidence="2" id="KW-0046">Antibiotic resistance</keyword>
<dbReference type="PIRSF" id="PIRSF000819">
    <property type="entry name" value="Streptomycin_3-adenylyltransf"/>
    <property type="match status" value="1"/>
</dbReference>
<gene>
    <name evidence="5" type="ORF">SAMN05421812_102242</name>
</gene>
<dbReference type="InterPro" id="IPR025184">
    <property type="entry name" value="AadA_C"/>
</dbReference>
<dbReference type="RefSeq" id="WP_089245144.1">
    <property type="nucleotide sequence ID" value="NZ_FZPH01000002.1"/>
</dbReference>
<dbReference type="SUPFAM" id="SSF81301">
    <property type="entry name" value="Nucleotidyltransferase"/>
    <property type="match status" value="1"/>
</dbReference>
<keyword evidence="1 5" id="KW-0808">Transferase</keyword>
<keyword evidence="5" id="KW-0548">Nucleotidyltransferase</keyword>